<dbReference type="RefSeq" id="WP_093915051.1">
    <property type="nucleotide sequence ID" value="NZ_FPAJ01000001.1"/>
</dbReference>
<dbReference type="STRING" id="394264.SAMN04488040_0856"/>
<dbReference type="OrthoDB" id="5702680at2"/>
<protein>
    <submittedName>
        <fullName evidence="1">Uncharacterized protein</fullName>
    </submittedName>
</protein>
<organism evidence="1 2">
    <name type="scientific">Sulfitobacter marinus</name>
    <dbReference type="NCBI Taxonomy" id="394264"/>
    <lineage>
        <taxon>Bacteria</taxon>
        <taxon>Pseudomonadati</taxon>
        <taxon>Pseudomonadota</taxon>
        <taxon>Alphaproteobacteria</taxon>
        <taxon>Rhodobacterales</taxon>
        <taxon>Roseobacteraceae</taxon>
        <taxon>Sulfitobacter</taxon>
    </lineage>
</organism>
<sequence>MLKTLSLVLPVLLPSWRFFQTIEPSPRVQWTLLSKDGVADWREFRPRPATITVLQMLTRLIWNGARNDALFVVSCAERITESPTAHSISEIQRRILSDLTHDDLTHGSSVSDAHAAQFRLVFISREGTGMRQETLFQSDPFPVAGAAA</sequence>
<keyword evidence="2" id="KW-1185">Reference proteome</keyword>
<proteinExistence type="predicted"/>
<dbReference type="EMBL" id="FPAJ01000001">
    <property type="protein sequence ID" value="SFS54639.1"/>
    <property type="molecule type" value="Genomic_DNA"/>
</dbReference>
<gene>
    <name evidence="1" type="ORF">SAMN04488040_0856</name>
</gene>
<accession>A0A1I6QQI9</accession>
<evidence type="ECO:0000313" key="1">
    <source>
        <dbReference type="EMBL" id="SFS54639.1"/>
    </source>
</evidence>
<dbReference type="AlphaFoldDB" id="A0A1I6QQI9"/>
<name>A0A1I6QQI9_9RHOB</name>
<dbReference type="Proteomes" id="UP000199239">
    <property type="component" value="Unassembled WGS sequence"/>
</dbReference>
<evidence type="ECO:0000313" key="2">
    <source>
        <dbReference type="Proteomes" id="UP000199239"/>
    </source>
</evidence>
<reference evidence="2" key="1">
    <citation type="submission" date="2016-10" db="EMBL/GenBank/DDBJ databases">
        <authorList>
            <person name="Varghese N."/>
            <person name="Submissions S."/>
        </authorList>
    </citation>
    <scope>NUCLEOTIDE SEQUENCE [LARGE SCALE GENOMIC DNA]</scope>
    <source>
        <strain evidence="2">DSM 23422</strain>
    </source>
</reference>